<evidence type="ECO:0000259" key="4">
    <source>
        <dbReference type="Pfam" id="PF01464"/>
    </source>
</evidence>
<dbReference type="GO" id="GO:0008933">
    <property type="term" value="F:peptidoglycan lytic transglycosylase activity"/>
    <property type="evidence" value="ECO:0007669"/>
    <property type="project" value="InterPro"/>
</dbReference>
<protein>
    <recommendedName>
        <fullName evidence="8">Lytic transglycosylase</fullName>
    </recommendedName>
</protein>
<dbReference type="InterPro" id="IPR008258">
    <property type="entry name" value="Transglycosylase_SLT_dom_1"/>
</dbReference>
<dbReference type="InterPro" id="IPR000189">
    <property type="entry name" value="Transglyc_AS"/>
</dbReference>
<dbReference type="PROSITE" id="PS00922">
    <property type="entry name" value="TRANSGLYCOSYLASE"/>
    <property type="match status" value="1"/>
</dbReference>
<comment type="similarity">
    <text evidence="1">Belongs to the transglycosylase Slt family.</text>
</comment>
<dbReference type="Pfam" id="PF13511">
    <property type="entry name" value="DUF4124"/>
    <property type="match status" value="1"/>
</dbReference>
<dbReference type="SUPFAM" id="SSF53955">
    <property type="entry name" value="Lysozyme-like"/>
    <property type="match status" value="1"/>
</dbReference>
<evidence type="ECO:0000256" key="1">
    <source>
        <dbReference type="ARBA" id="ARBA00007734"/>
    </source>
</evidence>
<dbReference type="GO" id="GO:0000270">
    <property type="term" value="P:peptidoglycan metabolic process"/>
    <property type="evidence" value="ECO:0007669"/>
    <property type="project" value="InterPro"/>
</dbReference>
<dbReference type="AlphaFoldDB" id="A0A2L1GPJ1"/>
<dbReference type="GO" id="GO:0016020">
    <property type="term" value="C:membrane"/>
    <property type="evidence" value="ECO:0007669"/>
    <property type="project" value="InterPro"/>
</dbReference>
<feature type="signal peptide" evidence="3">
    <location>
        <begin position="1"/>
        <end position="22"/>
    </location>
</feature>
<dbReference type="OrthoDB" id="9781970at2"/>
<keyword evidence="3" id="KW-0732">Signal</keyword>
<dbReference type="KEGG" id="deo:CAY53_08835"/>
<feature type="chain" id="PRO_5014888624" description="Lytic transglycosylase" evidence="3">
    <location>
        <begin position="23"/>
        <end position="325"/>
    </location>
</feature>
<proteinExistence type="inferred from homology"/>
<dbReference type="PANTHER" id="PTHR37423">
    <property type="entry name" value="SOLUBLE LYTIC MUREIN TRANSGLYCOSYLASE-RELATED"/>
    <property type="match status" value="1"/>
</dbReference>
<keyword evidence="7" id="KW-1185">Reference proteome</keyword>
<feature type="domain" description="Transglycosylase SLT" evidence="4">
    <location>
        <begin position="162"/>
        <end position="254"/>
    </location>
</feature>
<dbReference type="PANTHER" id="PTHR37423:SF2">
    <property type="entry name" value="MEMBRANE-BOUND LYTIC MUREIN TRANSGLYCOSYLASE C"/>
    <property type="match status" value="1"/>
</dbReference>
<sequence>MRYSLVSAGLCLVLLLPLAAQAEMYAYIDAKGVYHYTNAPGDGRYRLTAKPVSQRRSARTATGRGSLFGQQTQPLAPSRLESTSFTRVSNEERLLRTIASRSSSAPSASAPATTRPRTKLARQMYDLFFFDGGQSAASPMYNYGFSYRYSYPATPRDINEHIQHAARVHRLDPMLIKAVIKAESNFNPYALSPKGAQGLMQLMPDTARDLNVRNPFDARQNIFGGARYLRQMLNQFGGNLELCLAAYNAGPNRVAPIWAVPNIPETRGYVAKVLRHYRAYRSGAEGTAADARPPAAAAVMAQNAQKSATPDKTSSIKVKQLVTVQ</sequence>
<dbReference type="Pfam" id="PF01464">
    <property type="entry name" value="SLT"/>
    <property type="match status" value="1"/>
</dbReference>
<feature type="domain" description="DUF4124" evidence="5">
    <location>
        <begin position="11"/>
        <end position="53"/>
    </location>
</feature>
<gene>
    <name evidence="6" type="ORF">CAY53_08835</name>
</gene>
<organism evidence="6 7">
    <name type="scientific">Desulfobulbus oralis</name>
    <dbReference type="NCBI Taxonomy" id="1986146"/>
    <lineage>
        <taxon>Bacteria</taxon>
        <taxon>Pseudomonadati</taxon>
        <taxon>Thermodesulfobacteriota</taxon>
        <taxon>Desulfobulbia</taxon>
        <taxon>Desulfobulbales</taxon>
        <taxon>Desulfobulbaceae</taxon>
        <taxon>Desulfobulbus</taxon>
    </lineage>
</organism>
<evidence type="ECO:0000313" key="6">
    <source>
        <dbReference type="EMBL" id="AVD71558.1"/>
    </source>
</evidence>
<dbReference type="InterPro" id="IPR025392">
    <property type="entry name" value="DUF4124"/>
</dbReference>
<evidence type="ECO:0000313" key="7">
    <source>
        <dbReference type="Proteomes" id="UP000239867"/>
    </source>
</evidence>
<evidence type="ECO:0008006" key="8">
    <source>
        <dbReference type="Google" id="ProtNLM"/>
    </source>
</evidence>
<dbReference type="InterPro" id="IPR023346">
    <property type="entry name" value="Lysozyme-like_dom_sf"/>
</dbReference>
<dbReference type="Gene3D" id="1.10.530.10">
    <property type="match status" value="1"/>
</dbReference>
<evidence type="ECO:0000256" key="3">
    <source>
        <dbReference type="SAM" id="SignalP"/>
    </source>
</evidence>
<accession>A0A2L1GPJ1</accession>
<evidence type="ECO:0000259" key="5">
    <source>
        <dbReference type="Pfam" id="PF13511"/>
    </source>
</evidence>
<reference evidence="6 7" key="1">
    <citation type="journal article" date="2018" name="MBio">
        <title>Insights into the evolution of host association through the isolation and characterization of a novel human periodontal pathobiont, Desulfobulbus oralis.</title>
        <authorList>
            <person name="Cross K.L."/>
            <person name="Chirania P."/>
            <person name="Xiong W."/>
            <person name="Beall C.J."/>
            <person name="Elkins J.G."/>
            <person name="Giannone R.J."/>
            <person name="Griffen A.L."/>
            <person name="Guss A.M."/>
            <person name="Hettich R.L."/>
            <person name="Joshi S.S."/>
            <person name="Mokrzan E.M."/>
            <person name="Martin R.K."/>
            <person name="Zhulin I.B."/>
            <person name="Leys E.J."/>
            <person name="Podar M."/>
        </authorList>
    </citation>
    <scope>NUCLEOTIDE SEQUENCE [LARGE SCALE GENOMIC DNA]</scope>
    <source>
        <strain evidence="6 7">ORNL</strain>
    </source>
</reference>
<feature type="region of interest" description="Disordered" evidence="2">
    <location>
        <begin position="50"/>
        <end position="73"/>
    </location>
</feature>
<evidence type="ECO:0000256" key="2">
    <source>
        <dbReference type="SAM" id="MobiDB-lite"/>
    </source>
</evidence>
<dbReference type="CDD" id="cd16896">
    <property type="entry name" value="LT_Slt70-like"/>
    <property type="match status" value="1"/>
</dbReference>
<dbReference type="EMBL" id="CP021255">
    <property type="protein sequence ID" value="AVD71558.1"/>
    <property type="molecule type" value="Genomic_DNA"/>
</dbReference>
<dbReference type="RefSeq" id="WP_017865676.1">
    <property type="nucleotide sequence ID" value="NZ_CP021255.1"/>
</dbReference>
<dbReference type="Proteomes" id="UP000239867">
    <property type="component" value="Chromosome"/>
</dbReference>
<name>A0A2L1GPJ1_9BACT</name>